<keyword evidence="7" id="KW-0119">Carbohydrate metabolism</keyword>
<evidence type="ECO:0000259" key="19">
    <source>
        <dbReference type="Pfam" id="PF02880"/>
    </source>
</evidence>
<dbReference type="SUPFAM" id="SSF53738">
    <property type="entry name" value="Phosphoglucomutase, first 3 domains"/>
    <property type="match status" value="3"/>
</dbReference>
<dbReference type="CDD" id="cd05799">
    <property type="entry name" value="PGM2"/>
    <property type="match status" value="1"/>
</dbReference>
<dbReference type="Pfam" id="PF00408">
    <property type="entry name" value="PGM_PMM_IV"/>
    <property type="match status" value="1"/>
</dbReference>
<dbReference type="EC" id="5.4.2.2" evidence="6"/>
<proteinExistence type="inferred from homology"/>
<evidence type="ECO:0000259" key="17">
    <source>
        <dbReference type="Pfam" id="PF02878"/>
    </source>
</evidence>
<evidence type="ECO:0000256" key="2">
    <source>
        <dbReference type="ARBA" id="ARBA00001946"/>
    </source>
</evidence>
<keyword evidence="23" id="KW-1185">Reference proteome</keyword>
<dbReference type="OrthoDB" id="9806956at2"/>
<dbReference type="Pfam" id="PF02878">
    <property type="entry name" value="PGM_PMM_I"/>
    <property type="match status" value="1"/>
</dbReference>
<evidence type="ECO:0000256" key="9">
    <source>
        <dbReference type="ARBA" id="ARBA00022723"/>
    </source>
</evidence>
<gene>
    <name evidence="21" type="primary">pgcA</name>
    <name evidence="21" type="ORF">NCTC12413_01898</name>
    <name evidence="20" type="ORF">SAR03_24660</name>
</gene>
<feature type="domain" description="Alpha-D-phosphohexomutase alpha/beta/alpha" evidence="19">
    <location>
        <begin position="310"/>
        <end position="431"/>
    </location>
</feature>
<dbReference type="PANTHER" id="PTHR45745">
    <property type="entry name" value="PHOSPHOMANNOMUTASE 45A"/>
    <property type="match status" value="1"/>
</dbReference>
<reference evidence="21 22" key="1">
    <citation type="submission" date="2018-06" db="EMBL/GenBank/DDBJ databases">
        <authorList>
            <consortium name="Pathogen Informatics"/>
            <person name="Doyle S."/>
        </authorList>
    </citation>
    <scope>NUCLEOTIDE SEQUENCE [LARGE SCALE GENOMIC DNA]</scope>
    <source>
        <strain evidence="21 22">NCTC12413</strain>
    </source>
</reference>
<dbReference type="EMBL" id="BKAV01000039">
    <property type="protein sequence ID" value="GEQ01429.1"/>
    <property type="molecule type" value="Genomic_DNA"/>
</dbReference>
<dbReference type="Proteomes" id="UP000321598">
    <property type="component" value="Unassembled WGS sequence"/>
</dbReference>
<comment type="catalytic activity">
    <reaction evidence="1">
        <text>alpha-D-glucose 1-phosphate = alpha-D-glucose 6-phosphate</text>
        <dbReference type="Rhea" id="RHEA:23536"/>
        <dbReference type="ChEBI" id="CHEBI:58225"/>
        <dbReference type="ChEBI" id="CHEBI:58601"/>
        <dbReference type="EC" id="5.4.2.2"/>
    </reaction>
</comment>
<dbReference type="AlphaFoldDB" id="A0A380CII3"/>
<keyword evidence="7" id="KW-0313">Glucose metabolism</keyword>
<reference evidence="20 23" key="2">
    <citation type="submission" date="2019-07" db="EMBL/GenBank/DDBJ databases">
        <title>Whole genome shotgun sequence of Staphylococcus arlettae NBRC 109765.</title>
        <authorList>
            <person name="Hosoyama A."/>
            <person name="Uohara A."/>
            <person name="Ohji S."/>
            <person name="Ichikawa N."/>
        </authorList>
    </citation>
    <scope>NUCLEOTIDE SEQUENCE [LARGE SCALE GENOMIC DNA]</scope>
    <source>
        <strain evidence="20 23">NBRC 109765</strain>
    </source>
</reference>
<evidence type="ECO:0000313" key="22">
    <source>
        <dbReference type="Proteomes" id="UP000254956"/>
    </source>
</evidence>
<comment type="cofactor">
    <cofactor evidence="2">
        <name>Mg(2+)</name>
        <dbReference type="ChEBI" id="CHEBI:18420"/>
    </cofactor>
</comment>
<accession>A0A380CII3</accession>
<dbReference type="InterPro" id="IPR005843">
    <property type="entry name" value="A-D-PHexomutase_C"/>
</dbReference>
<evidence type="ECO:0000313" key="23">
    <source>
        <dbReference type="Proteomes" id="UP000321598"/>
    </source>
</evidence>
<evidence type="ECO:0000313" key="21">
    <source>
        <dbReference type="EMBL" id="SUJ21378.1"/>
    </source>
</evidence>
<keyword evidence="8" id="KW-0597">Phosphoprotein</keyword>
<feature type="domain" description="Alpha-D-phosphohexomutase alpha/beta/alpha" evidence="18">
    <location>
        <begin position="199"/>
        <end position="299"/>
    </location>
</feature>
<dbReference type="RefSeq" id="WP_103388365.1">
    <property type="nucleotide sequence ID" value="NZ_BKAV01000039.1"/>
</dbReference>
<dbReference type="GO" id="GO:0006166">
    <property type="term" value="P:purine ribonucleoside salvage"/>
    <property type="evidence" value="ECO:0007669"/>
    <property type="project" value="TreeGrafter"/>
</dbReference>
<evidence type="ECO:0000256" key="4">
    <source>
        <dbReference type="ARBA" id="ARBA00005189"/>
    </source>
</evidence>
<feature type="domain" description="Alpha-D-phosphohexomutase C-terminal" evidence="16">
    <location>
        <begin position="502"/>
        <end position="530"/>
    </location>
</feature>
<dbReference type="Gene3D" id="3.40.120.10">
    <property type="entry name" value="Alpha-D-Glucose-1,6-Bisphosphate, subunit A, domain 3"/>
    <property type="match status" value="3"/>
</dbReference>
<evidence type="ECO:0000256" key="15">
    <source>
        <dbReference type="RuleBase" id="RU004326"/>
    </source>
</evidence>
<dbReference type="Pfam" id="PF02879">
    <property type="entry name" value="PGM_PMM_II"/>
    <property type="match status" value="1"/>
</dbReference>
<evidence type="ECO:0000313" key="20">
    <source>
        <dbReference type="EMBL" id="GEQ01429.1"/>
    </source>
</evidence>
<name>A0A380CII3_9STAP</name>
<dbReference type="PRINTS" id="PR00509">
    <property type="entry name" value="PGMPMM"/>
</dbReference>
<dbReference type="InterPro" id="IPR005844">
    <property type="entry name" value="A-D-PHexomutase_a/b/a-I"/>
</dbReference>
<evidence type="ECO:0000256" key="1">
    <source>
        <dbReference type="ARBA" id="ARBA00000443"/>
    </source>
</evidence>
<protein>
    <recommendedName>
        <fullName evidence="12">Phosphoglucomutase</fullName>
        <ecNumber evidence="6">5.4.2.2</ecNumber>
    </recommendedName>
    <alternativeName>
        <fullName evidence="14">Alpha-phosphoglucomutase</fullName>
    </alternativeName>
    <alternativeName>
        <fullName evidence="13">Glucose phosphomutase</fullName>
    </alternativeName>
</protein>
<evidence type="ECO:0000256" key="7">
    <source>
        <dbReference type="ARBA" id="ARBA00022526"/>
    </source>
</evidence>
<evidence type="ECO:0000256" key="6">
    <source>
        <dbReference type="ARBA" id="ARBA00012728"/>
    </source>
</evidence>
<evidence type="ECO:0000256" key="12">
    <source>
        <dbReference type="ARBA" id="ARBA00039995"/>
    </source>
</evidence>
<dbReference type="InterPro" id="IPR016066">
    <property type="entry name" value="A-D-PHexomutase_CS"/>
</dbReference>
<dbReference type="PANTHER" id="PTHR45745:SF1">
    <property type="entry name" value="PHOSPHOGLUCOMUTASE 2B-RELATED"/>
    <property type="match status" value="1"/>
</dbReference>
<dbReference type="STRING" id="1212545.SARL_06954"/>
<dbReference type="EMBL" id="UGZE01000001">
    <property type="protein sequence ID" value="SUJ21378.1"/>
    <property type="molecule type" value="Genomic_DNA"/>
</dbReference>
<dbReference type="PROSITE" id="PS00710">
    <property type="entry name" value="PGM_PMM"/>
    <property type="match status" value="1"/>
</dbReference>
<dbReference type="InterPro" id="IPR036900">
    <property type="entry name" value="A-D-PHexomutase_C_sf"/>
</dbReference>
<organism evidence="21 22">
    <name type="scientific">Staphylococcus arlettae</name>
    <dbReference type="NCBI Taxonomy" id="29378"/>
    <lineage>
        <taxon>Bacteria</taxon>
        <taxon>Bacillati</taxon>
        <taxon>Bacillota</taxon>
        <taxon>Bacilli</taxon>
        <taxon>Bacillales</taxon>
        <taxon>Staphylococcaceae</taxon>
        <taxon>Staphylococcus</taxon>
    </lineage>
</organism>
<dbReference type="InterPro" id="IPR005845">
    <property type="entry name" value="A-D-PHexomutase_a/b/a-II"/>
</dbReference>
<dbReference type="Proteomes" id="UP000254956">
    <property type="component" value="Unassembled WGS sequence"/>
</dbReference>
<keyword evidence="11 21" id="KW-0413">Isomerase</keyword>
<dbReference type="InterPro" id="IPR005846">
    <property type="entry name" value="A-D-PHexomutase_a/b/a-III"/>
</dbReference>
<comment type="pathway">
    <text evidence="3">Glycolipid metabolism; diglucosyl-diacylglycerol biosynthesis.</text>
</comment>
<dbReference type="InterPro" id="IPR016055">
    <property type="entry name" value="A-D-PHexomutase_a/b/a-I/II/III"/>
</dbReference>
<dbReference type="GO" id="GO:0004614">
    <property type="term" value="F:phosphoglucomutase activity"/>
    <property type="evidence" value="ECO:0007669"/>
    <property type="project" value="UniProtKB-EC"/>
</dbReference>
<comment type="pathway">
    <text evidence="4">Lipid metabolism.</text>
</comment>
<dbReference type="GO" id="GO:0008973">
    <property type="term" value="F:phosphopentomutase activity"/>
    <property type="evidence" value="ECO:0007669"/>
    <property type="project" value="TreeGrafter"/>
</dbReference>
<evidence type="ECO:0000259" key="18">
    <source>
        <dbReference type="Pfam" id="PF02879"/>
    </source>
</evidence>
<dbReference type="GO" id="GO:0006006">
    <property type="term" value="P:glucose metabolic process"/>
    <property type="evidence" value="ECO:0007669"/>
    <property type="project" value="UniProtKB-KW"/>
</dbReference>
<evidence type="ECO:0000256" key="11">
    <source>
        <dbReference type="ARBA" id="ARBA00023235"/>
    </source>
</evidence>
<dbReference type="Gene3D" id="3.30.310.50">
    <property type="entry name" value="Alpha-D-phosphohexomutase, C-terminal domain"/>
    <property type="match status" value="1"/>
</dbReference>
<evidence type="ECO:0000256" key="14">
    <source>
        <dbReference type="ARBA" id="ARBA00041467"/>
    </source>
</evidence>
<evidence type="ECO:0000256" key="13">
    <source>
        <dbReference type="ARBA" id="ARBA00041398"/>
    </source>
</evidence>
<feature type="domain" description="Alpha-D-phosphohexomutase alpha/beta/alpha" evidence="17">
    <location>
        <begin position="35"/>
        <end position="171"/>
    </location>
</feature>
<evidence type="ECO:0000256" key="5">
    <source>
        <dbReference type="ARBA" id="ARBA00010231"/>
    </source>
</evidence>
<keyword evidence="10 15" id="KW-0460">Magnesium</keyword>
<sequence length="550" mass="61341">MKQQWIEKLDESLVKPFYETQSEEEVEYGFNSTLSFGTAGIRSTFGIGPGKLNAFTVRKVALGLAQFLTAQHATPSVVIHFDTRYLSKEFSEEMAGILAANGVQVILAASYKSTPELSFAVRHLNATAGVMITASHNPKNYNGIKVYNDAGGQLLPEESTTLSSYIDAIDKPLELTKPDFSELKANQKIQYLDDTVTESYIEAVTKLIDKIEYNNEKVVLTSLHGTSLPILENILTGLDYTNYFIEKEQSQPDGGFPTVKSANPEEVEAFERGISLAQESNANLVIATDPDADRLGIVEVYEDGSYRYFNGNEIGLMLMKLRFQDLADSNQPLYIVKSIVTSELAERLGQLLDVEINNVLTGFKYISELLEEKDAEEEKLLLAFEESHGYLAESISRDKDAIQIVPLIIKYKNLLAQNGLTFNNVINDIYQNIGQFKDKTVALSYEGAAGVNKINAIMNQFRTDTTLPTEMCGLTVKRVEDYQQGIVTNIMEQSVQSLSLPKTNLLRFIFDEGFIALRPSGTEPKIKLYFSLNVDNITAIEDQFIAKYVD</sequence>
<dbReference type="SUPFAM" id="SSF55957">
    <property type="entry name" value="Phosphoglucomutase, C-terminal domain"/>
    <property type="match status" value="1"/>
</dbReference>
<evidence type="ECO:0000256" key="3">
    <source>
        <dbReference type="ARBA" id="ARBA00005164"/>
    </source>
</evidence>
<evidence type="ECO:0000256" key="10">
    <source>
        <dbReference type="ARBA" id="ARBA00022842"/>
    </source>
</evidence>
<dbReference type="Pfam" id="PF02880">
    <property type="entry name" value="PGM_PMM_III"/>
    <property type="match status" value="1"/>
</dbReference>
<comment type="similarity">
    <text evidence="5 15">Belongs to the phosphohexose mutase family.</text>
</comment>
<dbReference type="InterPro" id="IPR005841">
    <property type="entry name" value="Alpha-D-phosphohexomutase_SF"/>
</dbReference>
<dbReference type="GO" id="GO:0000287">
    <property type="term" value="F:magnesium ion binding"/>
    <property type="evidence" value="ECO:0007669"/>
    <property type="project" value="InterPro"/>
</dbReference>
<keyword evidence="9 15" id="KW-0479">Metal-binding</keyword>
<evidence type="ECO:0000256" key="8">
    <source>
        <dbReference type="ARBA" id="ARBA00022553"/>
    </source>
</evidence>
<evidence type="ECO:0000259" key="16">
    <source>
        <dbReference type="Pfam" id="PF00408"/>
    </source>
</evidence>